<evidence type="ECO:0000259" key="1">
    <source>
        <dbReference type="Pfam" id="PF13468"/>
    </source>
</evidence>
<dbReference type="RefSeq" id="WP_146647098.1">
    <property type="nucleotide sequence ID" value="NZ_CP012333.1"/>
</dbReference>
<dbReference type="InterPro" id="IPR029068">
    <property type="entry name" value="Glyas_Bleomycin-R_OHBP_Dase"/>
</dbReference>
<keyword evidence="3" id="KW-1185">Reference proteome</keyword>
<proteinExistence type="predicted"/>
<dbReference type="PATRIC" id="fig|1391654.3.peg.2398"/>
<evidence type="ECO:0000313" key="3">
    <source>
        <dbReference type="Proteomes" id="UP000064967"/>
    </source>
</evidence>
<reference evidence="2 3" key="1">
    <citation type="submission" date="2015-08" db="EMBL/GenBank/DDBJ databases">
        <authorList>
            <person name="Babu N.S."/>
            <person name="Beckwith C.J."/>
            <person name="Beseler K.G."/>
            <person name="Brison A."/>
            <person name="Carone J.V."/>
            <person name="Caskin T.P."/>
            <person name="Diamond M."/>
            <person name="Durham M.E."/>
            <person name="Foxe J.M."/>
            <person name="Go M."/>
            <person name="Henderson B.A."/>
            <person name="Jones I.B."/>
            <person name="McGettigan J.A."/>
            <person name="Micheletti S.J."/>
            <person name="Nasrallah M.E."/>
            <person name="Ortiz D."/>
            <person name="Piller C.R."/>
            <person name="Privatt S.R."/>
            <person name="Schneider S.L."/>
            <person name="Sharp S."/>
            <person name="Smith T.C."/>
            <person name="Stanton J.D."/>
            <person name="Ullery H.E."/>
            <person name="Wilson R.J."/>
            <person name="Serrano M.G."/>
            <person name="Buck G."/>
            <person name="Lee V."/>
            <person name="Wang Y."/>
            <person name="Carvalho R."/>
            <person name="Voegtly L."/>
            <person name="Shi R."/>
            <person name="Duckworth R."/>
            <person name="Johnson A."/>
            <person name="Loviza R."/>
            <person name="Walstead R."/>
            <person name="Shah Z."/>
            <person name="Kiflezghi M."/>
            <person name="Wade K."/>
            <person name="Ball S.L."/>
            <person name="Bradley K.W."/>
            <person name="Asai D.J."/>
            <person name="Bowman C.A."/>
            <person name="Russell D.A."/>
            <person name="Pope W.H."/>
            <person name="Jacobs-Sera D."/>
            <person name="Hendrix R.W."/>
            <person name="Hatfull G.F."/>
        </authorList>
    </citation>
    <scope>NUCLEOTIDE SEQUENCE [LARGE SCALE GENOMIC DNA]</scope>
    <source>
        <strain evidence="2 3">DSM 27648</strain>
    </source>
</reference>
<name>A0A0K1PQA7_9BACT</name>
<evidence type="ECO:0000313" key="2">
    <source>
        <dbReference type="EMBL" id="AKU95703.1"/>
    </source>
</evidence>
<dbReference type="KEGG" id="llu:AKJ09_02367"/>
<accession>A0A0K1PQA7</accession>
<gene>
    <name evidence="2" type="ORF">AKJ09_02367</name>
</gene>
<organism evidence="2 3">
    <name type="scientific">Labilithrix luteola</name>
    <dbReference type="NCBI Taxonomy" id="1391654"/>
    <lineage>
        <taxon>Bacteria</taxon>
        <taxon>Pseudomonadati</taxon>
        <taxon>Myxococcota</taxon>
        <taxon>Polyangia</taxon>
        <taxon>Polyangiales</taxon>
        <taxon>Labilitrichaceae</taxon>
        <taxon>Labilithrix</taxon>
    </lineage>
</organism>
<dbReference type="Gene3D" id="3.10.180.10">
    <property type="entry name" value="2,3-Dihydroxybiphenyl 1,2-Dioxygenase, domain 1"/>
    <property type="match status" value="1"/>
</dbReference>
<protein>
    <recommendedName>
        <fullName evidence="1">Glyoxalase-like domain-containing protein</fullName>
    </recommendedName>
</protein>
<dbReference type="OrthoDB" id="1426774at2"/>
<sequence>MGAPFVLDHVFVFARPGGPEATALAALELTDGGGKTHLGQGTANRCFFFQNAFLELIWVHDEQEARSAAIATTGLWERSQYRQTGACPFGICLRAAGPENSAPPFETWGYRPPYVPTGSEIPVAVAASFAEPLLFLQRPRTSEGPAAAPARESENHANGIRAIRKMHITLTDGATLTPAVREVERLGIVTFTQGPEPLMELVFDEATQGRTADLRPDLPLLLRW</sequence>
<feature type="domain" description="Glyoxalase-like" evidence="1">
    <location>
        <begin position="7"/>
        <end position="181"/>
    </location>
</feature>
<dbReference type="Proteomes" id="UP000064967">
    <property type="component" value="Chromosome"/>
</dbReference>
<dbReference type="STRING" id="1391654.AKJ09_02367"/>
<dbReference type="EMBL" id="CP012333">
    <property type="protein sequence ID" value="AKU95703.1"/>
    <property type="molecule type" value="Genomic_DNA"/>
</dbReference>
<dbReference type="Pfam" id="PF13468">
    <property type="entry name" value="Glyoxalase_3"/>
    <property type="match status" value="1"/>
</dbReference>
<dbReference type="AlphaFoldDB" id="A0A0K1PQA7"/>
<dbReference type="InterPro" id="IPR025870">
    <property type="entry name" value="Glyoxalase-like_dom"/>
</dbReference>